<name>A0A424YDQ5_9FIRM</name>
<keyword evidence="2" id="KW-0378">Hydrolase</keyword>
<reference evidence="5 6" key="1">
    <citation type="submission" date="2018-08" db="EMBL/GenBank/DDBJ databases">
        <title>The metabolism and importance of syntrophic acetate oxidation coupled to methane or sulfide production in haloalkaline environments.</title>
        <authorList>
            <person name="Timmers P.H.A."/>
            <person name="Vavourakis C.D."/>
            <person name="Sorokin D.Y."/>
            <person name="Sinninghe Damste J.S."/>
            <person name="Muyzer G."/>
            <person name="Stams A.J.M."/>
            <person name="Plugge C.M."/>
        </authorList>
    </citation>
    <scope>NUCLEOTIDE SEQUENCE [LARGE SCALE GENOMIC DNA]</scope>
    <source>
        <strain evidence="5">MSAO_Bac1</strain>
    </source>
</reference>
<keyword evidence="1 5" id="KW-0645">Protease</keyword>
<dbReference type="SUPFAM" id="SSF50494">
    <property type="entry name" value="Trypsin-like serine proteases"/>
    <property type="match status" value="1"/>
</dbReference>
<gene>
    <name evidence="5" type="ORF">D5R97_06555</name>
</gene>
<dbReference type="PRINTS" id="PR00834">
    <property type="entry name" value="PROTEASES2C"/>
</dbReference>
<protein>
    <submittedName>
        <fullName evidence="5">Serine protease</fullName>
    </submittedName>
</protein>
<organism evidence="5 6">
    <name type="scientific">Candidatus Syntrophonatronum acetioxidans</name>
    <dbReference type="NCBI Taxonomy" id="1795816"/>
    <lineage>
        <taxon>Bacteria</taxon>
        <taxon>Bacillati</taxon>
        <taxon>Bacillota</taxon>
        <taxon>Clostridia</taxon>
        <taxon>Eubacteriales</taxon>
        <taxon>Syntrophomonadaceae</taxon>
        <taxon>Candidatus Syntrophonatronum</taxon>
    </lineage>
</organism>
<dbReference type="GO" id="GO:0006508">
    <property type="term" value="P:proteolysis"/>
    <property type="evidence" value="ECO:0007669"/>
    <property type="project" value="UniProtKB-KW"/>
</dbReference>
<proteinExistence type="predicted"/>
<keyword evidence="4" id="KW-0472">Membrane</keyword>
<dbReference type="InterPro" id="IPR051201">
    <property type="entry name" value="Chloro_Bact_Ser_Proteases"/>
</dbReference>
<evidence type="ECO:0000313" key="6">
    <source>
        <dbReference type="Proteomes" id="UP000285138"/>
    </source>
</evidence>
<feature type="compositionally biased region" description="Basic and acidic residues" evidence="3">
    <location>
        <begin position="21"/>
        <end position="38"/>
    </location>
</feature>
<evidence type="ECO:0000313" key="5">
    <source>
        <dbReference type="EMBL" id="RQD75292.1"/>
    </source>
</evidence>
<dbReference type="InterPro" id="IPR001940">
    <property type="entry name" value="Peptidase_S1C"/>
</dbReference>
<feature type="transmembrane region" description="Helical" evidence="4">
    <location>
        <begin position="59"/>
        <end position="80"/>
    </location>
</feature>
<evidence type="ECO:0000256" key="3">
    <source>
        <dbReference type="SAM" id="MobiDB-lite"/>
    </source>
</evidence>
<dbReference type="AlphaFoldDB" id="A0A424YDQ5"/>
<dbReference type="PANTHER" id="PTHR43343:SF3">
    <property type="entry name" value="PROTEASE DO-LIKE 8, CHLOROPLASTIC"/>
    <property type="match status" value="1"/>
</dbReference>
<sequence>MNGGIYLFITFFFPKDNDEEVREREEREMEELNEKYGEEDLEEISPPASSRKRSSGVKIFAVLVAAIFLLFALGDFFRLISLPPLDFLRESRELSQDPLVQELRQGVVQVRVEGRDGSYGVSRQARGTGFNVDEGGVIVTNSHLIEGAETVKVSFLQEGIYQAYRWVESPDEDLALIFLEKEEKEFPRVPLAEELPSPGEEVLILGNPLGFARVATRGKVFGYRQAVTNRPQKQVMEIEAPIHQGNSGSPVFNQEGQVVAVVYGTLIQPEGDEIIGLAVTLPLLKDFLEESGVKVNSFYYN</sequence>
<dbReference type="EMBL" id="QZAA01000165">
    <property type="protein sequence ID" value="RQD75292.1"/>
    <property type="molecule type" value="Genomic_DNA"/>
</dbReference>
<feature type="region of interest" description="Disordered" evidence="3">
    <location>
        <begin position="20"/>
        <end position="51"/>
    </location>
</feature>
<dbReference type="PANTHER" id="PTHR43343">
    <property type="entry name" value="PEPTIDASE S12"/>
    <property type="match status" value="1"/>
</dbReference>
<evidence type="ECO:0000256" key="1">
    <source>
        <dbReference type="ARBA" id="ARBA00022670"/>
    </source>
</evidence>
<keyword evidence="4" id="KW-1133">Transmembrane helix</keyword>
<evidence type="ECO:0000256" key="2">
    <source>
        <dbReference type="ARBA" id="ARBA00022801"/>
    </source>
</evidence>
<evidence type="ECO:0000256" key="4">
    <source>
        <dbReference type="SAM" id="Phobius"/>
    </source>
</evidence>
<keyword evidence="4" id="KW-0812">Transmembrane</keyword>
<dbReference type="GO" id="GO:0004252">
    <property type="term" value="F:serine-type endopeptidase activity"/>
    <property type="evidence" value="ECO:0007669"/>
    <property type="project" value="InterPro"/>
</dbReference>
<comment type="caution">
    <text evidence="5">The sequence shown here is derived from an EMBL/GenBank/DDBJ whole genome shotgun (WGS) entry which is preliminary data.</text>
</comment>
<dbReference type="Pfam" id="PF13365">
    <property type="entry name" value="Trypsin_2"/>
    <property type="match status" value="1"/>
</dbReference>
<dbReference type="Gene3D" id="2.40.10.120">
    <property type="match status" value="1"/>
</dbReference>
<dbReference type="InterPro" id="IPR009003">
    <property type="entry name" value="Peptidase_S1_PA"/>
</dbReference>
<dbReference type="Proteomes" id="UP000285138">
    <property type="component" value="Unassembled WGS sequence"/>
</dbReference>
<accession>A0A424YDQ5</accession>